<dbReference type="GeneID" id="105987513"/>
<dbReference type="CTD" id="57228"/>
<dbReference type="PANTHER" id="PTHR47394">
    <property type="entry name" value="SMALL CELL ADHESION GLYCOPROTEIN"/>
    <property type="match status" value="1"/>
</dbReference>
<evidence type="ECO:0000256" key="2">
    <source>
        <dbReference type="ARBA" id="ARBA00004497"/>
    </source>
</evidence>
<dbReference type="PANTHER" id="PTHR47394:SF1">
    <property type="entry name" value="SMALL CELL ADHESION GLYCOPROTEIN"/>
    <property type="match status" value="1"/>
</dbReference>
<dbReference type="Proteomes" id="UP000081671">
    <property type="component" value="Unplaced"/>
</dbReference>
<accession>A0A1S3FD98</accession>
<dbReference type="GO" id="GO:0005886">
    <property type="term" value="C:plasma membrane"/>
    <property type="evidence" value="ECO:0007669"/>
    <property type="project" value="UniProtKB-SubCell"/>
</dbReference>
<comment type="subcellular location">
    <subcellularLocation>
        <location evidence="1">Cell membrane</location>
        <topology evidence="1">Single-pass type III membrane protein</topology>
    </subcellularLocation>
    <subcellularLocation>
        <location evidence="2">Cytoplasmic vesicle membrane</location>
        <topology evidence="2">Single-pass type III membrane protein</topology>
    </subcellularLocation>
</comment>
<keyword evidence="10" id="KW-1185">Reference proteome</keyword>
<evidence type="ECO:0000256" key="4">
    <source>
        <dbReference type="ARBA" id="ARBA00022475"/>
    </source>
</evidence>
<protein>
    <submittedName>
        <fullName evidence="11">Small cell adhesion glycoprotein isoform X2</fullName>
    </submittedName>
</protein>
<dbReference type="AlphaFoldDB" id="A0A1S3FD98"/>
<evidence type="ECO:0000256" key="1">
    <source>
        <dbReference type="ARBA" id="ARBA00004361"/>
    </source>
</evidence>
<gene>
    <name evidence="11" type="primary">Smagp</name>
</gene>
<dbReference type="OrthoDB" id="9045634at2759"/>
<evidence type="ECO:0000256" key="6">
    <source>
        <dbReference type="ARBA" id="ARBA00022989"/>
    </source>
</evidence>
<keyword evidence="7" id="KW-0472">Membrane</keyword>
<feature type="region of interest" description="Disordered" evidence="9">
    <location>
        <begin position="8"/>
        <end position="40"/>
    </location>
</feature>
<keyword evidence="8" id="KW-0968">Cytoplasmic vesicle</keyword>
<organism evidence="10 11">
    <name type="scientific">Dipodomys ordii</name>
    <name type="common">Ord's kangaroo rat</name>
    <dbReference type="NCBI Taxonomy" id="10020"/>
    <lineage>
        <taxon>Eukaryota</taxon>
        <taxon>Metazoa</taxon>
        <taxon>Chordata</taxon>
        <taxon>Craniata</taxon>
        <taxon>Vertebrata</taxon>
        <taxon>Euteleostomi</taxon>
        <taxon>Mammalia</taxon>
        <taxon>Eutheria</taxon>
        <taxon>Euarchontoglires</taxon>
        <taxon>Glires</taxon>
        <taxon>Rodentia</taxon>
        <taxon>Castorimorpha</taxon>
        <taxon>Heteromyidae</taxon>
        <taxon>Dipodomyinae</taxon>
        <taxon>Dipodomys</taxon>
    </lineage>
</organism>
<dbReference type="RefSeq" id="XP_012874235.1">
    <property type="nucleotide sequence ID" value="XM_013018781.1"/>
</dbReference>
<evidence type="ECO:0000256" key="8">
    <source>
        <dbReference type="ARBA" id="ARBA00023329"/>
    </source>
</evidence>
<comment type="similarity">
    <text evidence="3">Belongs to the SMAGP family.</text>
</comment>
<keyword evidence="4" id="KW-1003">Cell membrane</keyword>
<reference evidence="11" key="1">
    <citation type="submission" date="2025-08" db="UniProtKB">
        <authorList>
            <consortium name="RefSeq"/>
        </authorList>
    </citation>
    <scope>IDENTIFICATION</scope>
    <source>
        <tissue evidence="11">Kidney</tissue>
    </source>
</reference>
<evidence type="ECO:0000313" key="10">
    <source>
        <dbReference type="Proteomes" id="UP000081671"/>
    </source>
</evidence>
<evidence type="ECO:0000313" key="11">
    <source>
        <dbReference type="RefSeq" id="XP_012874235.1"/>
    </source>
</evidence>
<dbReference type="GO" id="GO:0030659">
    <property type="term" value="C:cytoplasmic vesicle membrane"/>
    <property type="evidence" value="ECO:0007669"/>
    <property type="project" value="UniProtKB-SubCell"/>
</dbReference>
<evidence type="ECO:0000256" key="7">
    <source>
        <dbReference type="ARBA" id="ARBA00023136"/>
    </source>
</evidence>
<sequence length="110" mass="11845">MISIRRFRETQNGRVEDLPLPPGAHPPAAMNSLLTTPSPGEELMTTPILQTTETLSPEVEEASTALIADPTRESSCLYVPETSCSCFGGSGCFSKEGMCFVFCGVLLECR</sequence>
<evidence type="ECO:0000256" key="3">
    <source>
        <dbReference type="ARBA" id="ARBA00010017"/>
    </source>
</evidence>
<dbReference type="InParanoid" id="A0A1S3FD98"/>
<dbReference type="InterPro" id="IPR043243">
    <property type="entry name" value="SMAGP"/>
</dbReference>
<keyword evidence="5" id="KW-0812">Transmembrane</keyword>
<evidence type="ECO:0000256" key="5">
    <source>
        <dbReference type="ARBA" id="ARBA00022692"/>
    </source>
</evidence>
<name>A0A1S3FD98_DIPOR</name>
<proteinExistence type="inferred from homology"/>
<keyword evidence="6" id="KW-1133">Transmembrane helix</keyword>
<evidence type="ECO:0000256" key="9">
    <source>
        <dbReference type="SAM" id="MobiDB-lite"/>
    </source>
</evidence>
<feature type="compositionally biased region" description="Basic and acidic residues" evidence="9">
    <location>
        <begin position="8"/>
        <end position="17"/>
    </location>
</feature>